<dbReference type="AlphaFoldDB" id="A0A538T334"/>
<dbReference type="InterPro" id="IPR019283">
    <property type="entry name" value="DUF2330"/>
</dbReference>
<dbReference type="EMBL" id="VBOW01000042">
    <property type="protein sequence ID" value="TMQ58045.1"/>
    <property type="molecule type" value="Genomic_DNA"/>
</dbReference>
<protein>
    <submittedName>
        <fullName evidence="1">DUF2330 domain-containing protein</fullName>
    </submittedName>
</protein>
<gene>
    <name evidence="1" type="ORF">E6K76_09050</name>
</gene>
<comment type="caution">
    <text evidence="1">The sequence shown here is derived from an EMBL/GenBank/DDBJ whole genome shotgun (WGS) entry which is preliminary data.</text>
</comment>
<dbReference type="Proteomes" id="UP000316852">
    <property type="component" value="Unassembled WGS sequence"/>
</dbReference>
<dbReference type="Pfam" id="PF10092">
    <property type="entry name" value="DUF2330"/>
    <property type="match status" value="1"/>
</dbReference>
<proteinExistence type="predicted"/>
<reference evidence="1 2" key="1">
    <citation type="journal article" date="2019" name="Nat. Microbiol.">
        <title>Mediterranean grassland soil C-N compound turnover is dependent on rainfall and depth, and is mediated by genomically divergent microorganisms.</title>
        <authorList>
            <person name="Diamond S."/>
            <person name="Andeer P.F."/>
            <person name="Li Z."/>
            <person name="Crits-Christoph A."/>
            <person name="Burstein D."/>
            <person name="Anantharaman K."/>
            <person name="Lane K.R."/>
            <person name="Thomas B.C."/>
            <person name="Pan C."/>
            <person name="Northen T.R."/>
            <person name="Banfield J.F."/>
        </authorList>
    </citation>
    <scope>NUCLEOTIDE SEQUENCE [LARGE SCALE GENOMIC DNA]</scope>
    <source>
        <strain evidence="1">WS_6</strain>
    </source>
</reference>
<evidence type="ECO:0000313" key="2">
    <source>
        <dbReference type="Proteomes" id="UP000316852"/>
    </source>
</evidence>
<accession>A0A538T334</accession>
<name>A0A538T334_UNCEI</name>
<organism evidence="1 2">
    <name type="scientific">Eiseniibacteriota bacterium</name>
    <dbReference type="NCBI Taxonomy" id="2212470"/>
    <lineage>
        <taxon>Bacteria</taxon>
        <taxon>Candidatus Eiseniibacteriota</taxon>
    </lineage>
</organism>
<evidence type="ECO:0000313" key="1">
    <source>
        <dbReference type="EMBL" id="TMQ58045.1"/>
    </source>
</evidence>
<sequence length="460" mass="52462">MNRTYLADRIRPTLAGVPFLLLPLLAAAPGALAFCGFYVAQGDAKLYNQSSKVVLVRDGNRTVLTMASDFKGDPKEFAVVIPVPVVLKKEQVHVGENGWVDHLDAYSVPRLVEYWDPNPCPEELRMRGGAQSLIRRKDSSTMQVMAMNALGDVRVEARYKVDEYDILILSADEGRALERWLHQNGYQIPEGASRALRSYIRQGMFFFVAKVDLGEQKRLGYTYLRPIQVAYESPKLMLPLRLGMVNAQGSQEMFVFTLTRAGRMETTNYRTVRLPTGSDVPEFVKPDFPDFYRKLFNKQHEREGGKAVFLEYCWNVAPNAPSCDPCTAPYLTAEELRSLGAFWISTTTPDPGQAVLTRLHLRYDAGHFPEDLQFQVTADRENWQARYVIHHPYRGTDECPQMAAYNRTVWGRRKKEAENYCDLTGARIDDVRDRMGAAADWSTAYETATWWERIWKVMGK</sequence>